<comment type="caution">
    <text evidence="12">The sequence shown here is derived from an EMBL/GenBank/DDBJ whole genome shotgun (WGS) entry which is preliminary data.</text>
</comment>
<dbReference type="GO" id="GO:0005524">
    <property type="term" value="F:ATP binding"/>
    <property type="evidence" value="ECO:0007669"/>
    <property type="project" value="UniProtKB-KW"/>
</dbReference>
<keyword evidence="5" id="KW-0547">Nucleotide-binding</keyword>
<dbReference type="GO" id="GO:0016887">
    <property type="term" value="F:ATP hydrolysis activity"/>
    <property type="evidence" value="ECO:0007669"/>
    <property type="project" value="InterPro"/>
</dbReference>
<dbReference type="FunFam" id="3.40.50.300:FF:000221">
    <property type="entry name" value="Multidrug ABC transporter ATP-binding protein"/>
    <property type="match status" value="1"/>
</dbReference>
<dbReference type="EMBL" id="WBUI01000010">
    <property type="protein sequence ID" value="KAB2932252.1"/>
    <property type="molecule type" value="Genomic_DNA"/>
</dbReference>
<comment type="subcellular location">
    <subcellularLocation>
        <location evidence="1">Cell membrane</location>
        <topology evidence="1">Multi-pass membrane protein</topology>
    </subcellularLocation>
</comment>
<evidence type="ECO:0000256" key="1">
    <source>
        <dbReference type="ARBA" id="ARBA00004651"/>
    </source>
</evidence>
<feature type="transmembrane region" description="Helical" evidence="9">
    <location>
        <begin position="20"/>
        <end position="44"/>
    </location>
</feature>
<proteinExistence type="predicted"/>
<dbReference type="Gene3D" id="1.20.1560.10">
    <property type="entry name" value="ABC transporter type 1, transmembrane domain"/>
    <property type="match status" value="1"/>
</dbReference>
<dbReference type="Pfam" id="PF00005">
    <property type="entry name" value="ABC_tran"/>
    <property type="match status" value="1"/>
</dbReference>
<dbReference type="InterPro" id="IPR036640">
    <property type="entry name" value="ABC1_TM_sf"/>
</dbReference>
<dbReference type="Pfam" id="PF00664">
    <property type="entry name" value="ABC_membrane"/>
    <property type="match status" value="1"/>
</dbReference>
<dbReference type="Proteomes" id="UP000460298">
    <property type="component" value="Unassembled WGS sequence"/>
</dbReference>
<gene>
    <name evidence="12" type="ORF">F9K24_11660</name>
</gene>
<dbReference type="SMART" id="SM00382">
    <property type="entry name" value="AAA"/>
    <property type="match status" value="1"/>
</dbReference>
<feature type="transmembrane region" description="Helical" evidence="9">
    <location>
        <begin position="111"/>
        <end position="138"/>
    </location>
</feature>
<keyword evidence="8 9" id="KW-0472">Membrane</keyword>
<dbReference type="InterPro" id="IPR039421">
    <property type="entry name" value="Type_1_exporter"/>
</dbReference>
<evidence type="ECO:0000256" key="6">
    <source>
        <dbReference type="ARBA" id="ARBA00022840"/>
    </source>
</evidence>
<dbReference type="AlphaFoldDB" id="A0A833H1D1"/>
<evidence type="ECO:0000256" key="3">
    <source>
        <dbReference type="ARBA" id="ARBA00022475"/>
    </source>
</evidence>
<evidence type="ECO:0000313" key="13">
    <source>
        <dbReference type="Proteomes" id="UP000460298"/>
    </source>
</evidence>
<dbReference type="Gene3D" id="3.40.50.300">
    <property type="entry name" value="P-loop containing nucleotide triphosphate hydrolases"/>
    <property type="match status" value="1"/>
</dbReference>
<reference evidence="12 13" key="1">
    <citation type="submission" date="2019-10" db="EMBL/GenBank/DDBJ databases">
        <title>Extracellular Electron Transfer in a Candidatus Methanoperedens spp. Enrichment Culture.</title>
        <authorList>
            <person name="Berger S."/>
            <person name="Rangel Shaw D."/>
            <person name="Berben T."/>
            <person name="In 'T Zandt M."/>
            <person name="Frank J."/>
            <person name="Reimann J."/>
            <person name="Jetten M.S.M."/>
            <person name="Welte C.U."/>
        </authorList>
    </citation>
    <scope>NUCLEOTIDE SEQUENCE [LARGE SCALE GENOMIC DNA]</scope>
    <source>
        <strain evidence="12">SB12</strain>
    </source>
</reference>
<organism evidence="12 13">
    <name type="scientific">Leptonema illini</name>
    <dbReference type="NCBI Taxonomy" id="183"/>
    <lineage>
        <taxon>Bacteria</taxon>
        <taxon>Pseudomonadati</taxon>
        <taxon>Spirochaetota</taxon>
        <taxon>Spirochaetia</taxon>
        <taxon>Leptospirales</taxon>
        <taxon>Leptospiraceae</taxon>
        <taxon>Leptonema</taxon>
    </lineage>
</organism>
<evidence type="ECO:0000256" key="8">
    <source>
        <dbReference type="ARBA" id="ARBA00023136"/>
    </source>
</evidence>
<feature type="domain" description="ABC transmembrane type-1" evidence="11">
    <location>
        <begin position="20"/>
        <end position="351"/>
    </location>
</feature>
<sequence length="628" mass="70825">MKGAIPRIFRYLLRYRFRVLIGVFLSLVVSLTNLVSLTSFVPIFNALGSDEKVVLFDIGGEEKTNYADYEAGRDQPLHVSLAARITGLKIAANEKAAAMNSRDLIFFLAKFILPVYIVKLICLTLTIYFIGTAGAYAARDLRMDLYRKFGDLSIAYFEQGRTGFLMSRILNDVQLVSRSLSVEFQEGITNLLYIFTHLALLAMISWEMLLVLLLGVPLVMSPVNRIALKVRKAALGQQERLADMMAHLQEIISGIRVIRAFAMEKFEEMRFNSINEKLYQNTYRGHYYHQVSPALSDVVVSLMAMLFIAWGAYMISEGQLDRGLFFAFFLILMFVMRPASQISVMINLVSAAGAAAERIFEILDIPSEPAAGSGRTAFKGFRSAIRFDNVSYRYPDKEERALKHVDFEIKKGQTVSLVGYSGGGKSTTVDLLMRFYEPEEGRILLDGVDISEFAVRDLRRCIGMVTQNVFLFNGTIAENIALAQPGAPQERIEECAKAAYAHDFIIELPEGYDTIVGERGVMLSGGQRQRIAIARALLHDPDILIFDEATAALDNESEKMFEEAIDRLTRIKTVIMIAHRLRTVFRSDMILVFDRGEVVERGTHEELLEKNGHYRKLYEMQFNESPGV</sequence>
<dbReference type="SUPFAM" id="SSF52540">
    <property type="entry name" value="P-loop containing nucleoside triphosphate hydrolases"/>
    <property type="match status" value="1"/>
</dbReference>
<keyword evidence="4 9" id="KW-0812">Transmembrane</keyword>
<keyword evidence="2" id="KW-0813">Transport</keyword>
<dbReference type="InterPro" id="IPR011527">
    <property type="entry name" value="ABC1_TM_dom"/>
</dbReference>
<keyword evidence="3" id="KW-1003">Cell membrane</keyword>
<protein>
    <submittedName>
        <fullName evidence="12">ABC transporter ATP-binding protein</fullName>
    </submittedName>
</protein>
<evidence type="ECO:0000259" key="10">
    <source>
        <dbReference type="PROSITE" id="PS50893"/>
    </source>
</evidence>
<dbReference type="InterPro" id="IPR017871">
    <property type="entry name" value="ABC_transporter-like_CS"/>
</dbReference>
<feature type="transmembrane region" description="Helical" evidence="9">
    <location>
        <begin position="323"/>
        <end position="340"/>
    </location>
</feature>
<evidence type="ECO:0000313" key="12">
    <source>
        <dbReference type="EMBL" id="KAB2932252.1"/>
    </source>
</evidence>
<keyword evidence="7 9" id="KW-1133">Transmembrane helix</keyword>
<dbReference type="PANTHER" id="PTHR43394:SF1">
    <property type="entry name" value="ATP-BINDING CASSETTE SUB-FAMILY B MEMBER 10, MITOCHONDRIAL"/>
    <property type="match status" value="1"/>
</dbReference>
<dbReference type="PANTHER" id="PTHR43394">
    <property type="entry name" value="ATP-DEPENDENT PERMEASE MDL1, MITOCHONDRIAL"/>
    <property type="match status" value="1"/>
</dbReference>
<dbReference type="PROSITE" id="PS50929">
    <property type="entry name" value="ABC_TM1F"/>
    <property type="match status" value="1"/>
</dbReference>
<dbReference type="SUPFAM" id="SSF90123">
    <property type="entry name" value="ABC transporter transmembrane region"/>
    <property type="match status" value="1"/>
</dbReference>
<dbReference type="InterPro" id="IPR027417">
    <property type="entry name" value="P-loop_NTPase"/>
</dbReference>
<evidence type="ECO:0000256" key="9">
    <source>
        <dbReference type="SAM" id="Phobius"/>
    </source>
</evidence>
<dbReference type="InterPro" id="IPR003593">
    <property type="entry name" value="AAA+_ATPase"/>
</dbReference>
<evidence type="ECO:0000256" key="7">
    <source>
        <dbReference type="ARBA" id="ARBA00022989"/>
    </source>
</evidence>
<dbReference type="GO" id="GO:0005886">
    <property type="term" value="C:plasma membrane"/>
    <property type="evidence" value="ECO:0007669"/>
    <property type="project" value="UniProtKB-SubCell"/>
</dbReference>
<feature type="domain" description="ABC transporter" evidence="10">
    <location>
        <begin position="385"/>
        <end position="620"/>
    </location>
</feature>
<dbReference type="PROSITE" id="PS00211">
    <property type="entry name" value="ABC_TRANSPORTER_1"/>
    <property type="match status" value="1"/>
</dbReference>
<evidence type="ECO:0000256" key="4">
    <source>
        <dbReference type="ARBA" id="ARBA00022692"/>
    </source>
</evidence>
<evidence type="ECO:0000256" key="2">
    <source>
        <dbReference type="ARBA" id="ARBA00022448"/>
    </source>
</evidence>
<name>A0A833H1D1_9LEPT</name>
<keyword evidence="6 12" id="KW-0067">ATP-binding</keyword>
<accession>A0A833H1D1</accession>
<evidence type="ECO:0000259" key="11">
    <source>
        <dbReference type="PROSITE" id="PS50929"/>
    </source>
</evidence>
<feature type="transmembrane region" description="Helical" evidence="9">
    <location>
        <begin position="191"/>
        <end position="214"/>
    </location>
</feature>
<dbReference type="PROSITE" id="PS50893">
    <property type="entry name" value="ABC_TRANSPORTER_2"/>
    <property type="match status" value="1"/>
</dbReference>
<dbReference type="GO" id="GO:0015421">
    <property type="term" value="F:ABC-type oligopeptide transporter activity"/>
    <property type="evidence" value="ECO:0007669"/>
    <property type="project" value="TreeGrafter"/>
</dbReference>
<dbReference type="InterPro" id="IPR003439">
    <property type="entry name" value="ABC_transporter-like_ATP-bd"/>
</dbReference>
<feature type="transmembrane region" description="Helical" evidence="9">
    <location>
        <begin position="298"/>
        <end position="316"/>
    </location>
</feature>
<evidence type="ECO:0000256" key="5">
    <source>
        <dbReference type="ARBA" id="ARBA00022741"/>
    </source>
</evidence>